<organism evidence="1 2">
    <name type="scientific">Candidatus Omnitrophus magneticus</name>
    <dbReference type="NCBI Taxonomy" id="1609969"/>
    <lineage>
        <taxon>Bacteria</taxon>
        <taxon>Pseudomonadati</taxon>
        <taxon>Candidatus Omnitrophota</taxon>
        <taxon>Candidatus Omnitrophus</taxon>
    </lineage>
</organism>
<protein>
    <submittedName>
        <fullName evidence="1">Uncharacterized protein</fullName>
    </submittedName>
</protein>
<keyword evidence="2" id="KW-1185">Reference proteome</keyword>
<reference evidence="1 2" key="1">
    <citation type="submission" date="2015-02" db="EMBL/GenBank/DDBJ databases">
        <title>Single-cell genomics of uncultivated deep-branching MTB reveals a conserved set of magnetosome genes.</title>
        <authorList>
            <person name="Kolinko S."/>
            <person name="Richter M."/>
            <person name="Glockner F.O."/>
            <person name="Brachmann A."/>
            <person name="Schuler D."/>
        </authorList>
    </citation>
    <scope>NUCLEOTIDE SEQUENCE [LARGE SCALE GENOMIC DNA]</scope>
    <source>
        <strain evidence="1">SKK-01</strain>
    </source>
</reference>
<evidence type="ECO:0000313" key="2">
    <source>
        <dbReference type="Proteomes" id="UP000033428"/>
    </source>
</evidence>
<gene>
    <name evidence="1" type="ORF">OMAG_002955</name>
</gene>
<comment type="caution">
    <text evidence="1">The sequence shown here is derived from an EMBL/GenBank/DDBJ whole genome shotgun (WGS) entry which is preliminary data.</text>
</comment>
<dbReference type="EMBL" id="JYNY01000645">
    <property type="protein sequence ID" value="KJJ83177.1"/>
    <property type="molecule type" value="Genomic_DNA"/>
</dbReference>
<dbReference type="Proteomes" id="UP000033428">
    <property type="component" value="Unassembled WGS sequence"/>
</dbReference>
<name>A0A0F0CJ00_9BACT</name>
<proteinExistence type="predicted"/>
<evidence type="ECO:0000313" key="1">
    <source>
        <dbReference type="EMBL" id="KJJ83177.1"/>
    </source>
</evidence>
<dbReference type="AlphaFoldDB" id="A0A0F0CJ00"/>
<accession>A0A0F0CJ00</accession>
<sequence length="42" mass="5126">MYLHYGIFLRLDYGFFIDFEGRLLRKQKRLLNLVLNTKFTAT</sequence>